<feature type="chain" id="PRO_5037892575" evidence="7">
    <location>
        <begin position="26"/>
        <end position="99"/>
    </location>
</feature>
<dbReference type="GO" id="GO:0016020">
    <property type="term" value="C:membrane"/>
    <property type="evidence" value="ECO:0007669"/>
    <property type="project" value="UniProtKB-SubCell"/>
</dbReference>
<evidence type="ECO:0000313" key="9">
    <source>
        <dbReference type="WBParaSite" id="scf7180000423017.g10019"/>
    </source>
</evidence>
<evidence type="ECO:0000256" key="1">
    <source>
        <dbReference type="ARBA" id="ARBA00004141"/>
    </source>
</evidence>
<evidence type="ECO:0000313" key="8">
    <source>
        <dbReference type="Proteomes" id="UP000887560"/>
    </source>
</evidence>
<evidence type="ECO:0000256" key="4">
    <source>
        <dbReference type="ARBA" id="ARBA00023136"/>
    </source>
</evidence>
<dbReference type="WBParaSite" id="scf7180000423017.g10019">
    <property type="protein sequence ID" value="scf7180000423017.g10019"/>
    <property type="gene ID" value="scf7180000423017.g10019"/>
</dbReference>
<keyword evidence="4" id="KW-0472">Membrane</keyword>
<keyword evidence="5" id="KW-0675">Receptor</keyword>
<evidence type="ECO:0000256" key="3">
    <source>
        <dbReference type="ARBA" id="ARBA00022989"/>
    </source>
</evidence>
<keyword evidence="3" id="KW-1133">Transmembrane helix</keyword>
<protein>
    <submittedName>
        <fullName evidence="9">Uncharacterized protein</fullName>
    </submittedName>
</protein>
<proteinExistence type="predicted"/>
<name>A0A915P769_9BILA</name>
<keyword evidence="6" id="KW-0325">Glycoprotein</keyword>
<organism evidence="8 9">
    <name type="scientific">Meloidogyne floridensis</name>
    <dbReference type="NCBI Taxonomy" id="298350"/>
    <lineage>
        <taxon>Eukaryota</taxon>
        <taxon>Metazoa</taxon>
        <taxon>Ecdysozoa</taxon>
        <taxon>Nematoda</taxon>
        <taxon>Chromadorea</taxon>
        <taxon>Rhabditida</taxon>
        <taxon>Tylenchina</taxon>
        <taxon>Tylenchomorpha</taxon>
        <taxon>Tylenchoidea</taxon>
        <taxon>Meloidogynidae</taxon>
        <taxon>Meloidogyninae</taxon>
        <taxon>Meloidogyne</taxon>
    </lineage>
</organism>
<dbReference type="SUPFAM" id="SSF53822">
    <property type="entry name" value="Periplasmic binding protein-like I"/>
    <property type="match status" value="1"/>
</dbReference>
<dbReference type="GO" id="GO:0004930">
    <property type="term" value="F:G protein-coupled receptor activity"/>
    <property type="evidence" value="ECO:0007669"/>
    <property type="project" value="InterPro"/>
</dbReference>
<accession>A0A915P769</accession>
<reference evidence="9" key="1">
    <citation type="submission" date="2022-11" db="UniProtKB">
        <authorList>
            <consortium name="WormBaseParasite"/>
        </authorList>
    </citation>
    <scope>IDENTIFICATION</scope>
</reference>
<keyword evidence="8" id="KW-1185">Reference proteome</keyword>
<keyword evidence="7" id="KW-0732">Signal</keyword>
<keyword evidence="2" id="KW-0812">Transmembrane</keyword>
<dbReference type="AlphaFoldDB" id="A0A915P769"/>
<comment type="subcellular location">
    <subcellularLocation>
        <location evidence="1">Membrane</location>
        <topology evidence="1">Multi-pass membrane protein</topology>
    </subcellularLocation>
</comment>
<dbReference type="InterPro" id="IPR000337">
    <property type="entry name" value="GPCR_3"/>
</dbReference>
<dbReference type="PANTHER" id="PTHR24060">
    <property type="entry name" value="METABOTROPIC GLUTAMATE RECEPTOR"/>
    <property type="match status" value="1"/>
</dbReference>
<evidence type="ECO:0000256" key="6">
    <source>
        <dbReference type="ARBA" id="ARBA00023180"/>
    </source>
</evidence>
<dbReference type="InterPro" id="IPR028082">
    <property type="entry name" value="Peripla_BP_I"/>
</dbReference>
<evidence type="ECO:0000256" key="7">
    <source>
        <dbReference type="SAM" id="SignalP"/>
    </source>
</evidence>
<dbReference type="Proteomes" id="UP000887560">
    <property type="component" value="Unplaced"/>
</dbReference>
<evidence type="ECO:0000256" key="5">
    <source>
        <dbReference type="ARBA" id="ARBA00023170"/>
    </source>
</evidence>
<feature type="signal peptide" evidence="7">
    <location>
        <begin position="1"/>
        <end position="25"/>
    </location>
</feature>
<evidence type="ECO:0000256" key="2">
    <source>
        <dbReference type="ARBA" id="ARBA00022692"/>
    </source>
</evidence>
<dbReference type="Gene3D" id="3.40.50.2300">
    <property type="match status" value="1"/>
</dbReference>
<dbReference type="PRINTS" id="PR00248">
    <property type="entry name" value="GPCRMGR"/>
</dbReference>
<dbReference type="InterPro" id="IPR050726">
    <property type="entry name" value="mGluR"/>
</dbReference>
<sequence>MFSFSTILFSFTIFAIFTFLSFSSATPRQIQVPGSILIGGLFPIHESSRNTSGSTLCGRIKADQGVQRMVSMLYALEQINKNHRILPGIQLGAQILDSW</sequence>